<evidence type="ECO:0000256" key="7">
    <source>
        <dbReference type="ARBA" id="ARBA00037892"/>
    </source>
</evidence>
<accession>A0ABD3L2G1</accession>
<dbReference type="GO" id="GO:0046872">
    <property type="term" value="F:metal ion binding"/>
    <property type="evidence" value="ECO:0007669"/>
    <property type="project" value="UniProtKB-KW"/>
</dbReference>
<dbReference type="FunFam" id="2.60.120.330:FF:000010">
    <property type="entry name" value="1-aminocyclopropane-1-carboxylate oxidase 1"/>
    <property type="match status" value="1"/>
</dbReference>
<dbReference type="GO" id="GO:0009693">
    <property type="term" value="P:ethylene biosynthetic process"/>
    <property type="evidence" value="ECO:0007669"/>
    <property type="project" value="UniProtKB-KW"/>
</dbReference>
<dbReference type="Pfam" id="PF14226">
    <property type="entry name" value="DIOX_N"/>
    <property type="match status" value="1"/>
</dbReference>
<dbReference type="PANTHER" id="PTHR47991">
    <property type="entry name" value="OXOGLUTARATE/IRON-DEPENDENT DIOXYGENASE"/>
    <property type="match status" value="1"/>
</dbReference>
<comment type="similarity">
    <text evidence="1 10">Belongs to the iron/ascorbate-dependent oxidoreductase family.</text>
</comment>
<evidence type="ECO:0000256" key="3">
    <source>
        <dbReference type="ARBA" id="ARBA00022723"/>
    </source>
</evidence>
<evidence type="ECO:0000313" key="13">
    <source>
        <dbReference type="Proteomes" id="UP001634007"/>
    </source>
</evidence>
<evidence type="ECO:0000256" key="2">
    <source>
        <dbReference type="ARBA" id="ARBA00022666"/>
    </source>
</evidence>
<keyword evidence="5 10" id="KW-0560">Oxidoreductase</keyword>
<comment type="catalytic activity">
    <reaction evidence="9">
        <text>1-aminocyclopropane-1-carboxylate + L-ascorbate + O2 = ethene + L-dehydroascorbate + hydrogen cyanide + CO2 + 2 H2O</text>
        <dbReference type="Rhea" id="RHEA:23640"/>
        <dbReference type="ChEBI" id="CHEBI:15377"/>
        <dbReference type="ChEBI" id="CHEBI:15379"/>
        <dbReference type="ChEBI" id="CHEBI:16526"/>
        <dbReference type="ChEBI" id="CHEBI:18153"/>
        <dbReference type="ChEBI" id="CHEBI:18407"/>
        <dbReference type="ChEBI" id="CHEBI:38290"/>
        <dbReference type="ChEBI" id="CHEBI:58360"/>
        <dbReference type="ChEBI" id="CHEBI:58539"/>
        <dbReference type="EC" id="1.14.17.4"/>
    </reaction>
</comment>
<evidence type="ECO:0000256" key="1">
    <source>
        <dbReference type="ARBA" id="ARBA00008056"/>
    </source>
</evidence>
<dbReference type="InterPro" id="IPR005123">
    <property type="entry name" value="Oxoglu/Fe-dep_dioxygenase_dom"/>
</dbReference>
<name>A0ABD3L2G1_EUCGL</name>
<dbReference type="EC" id="1.14.17.4" evidence="8"/>
<dbReference type="SUPFAM" id="SSF51197">
    <property type="entry name" value="Clavaminate synthase-like"/>
    <property type="match status" value="1"/>
</dbReference>
<proteinExistence type="inferred from homology"/>
<keyword evidence="4" id="KW-0847">Vitamin C</keyword>
<evidence type="ECO:0000256" key="6">
    <source>
        <dbReference type="ARBA" id="ARBA00023004"/>
    </source>
</evidence>
<sequence length="305" mass="34848">MEVPVIDFSQLDGEKRSKTMALLHDACEKFGFFKIENHGVDKKLMEKVKHFVDSHYERNLKETFYDSEVAKRLENGHTRDIDWESSFFISHRPKSNINEFPNLSEDLRKAMDDYIDQLIMLAEKLSELMCENLGLDKDHIKKVFSGEKGPSVGTKVARYPQCPHPDRVRGLREHTDAGGIILLLQDDQVPGLEFLKEGNWIQIPPSKNNAIFVNTGDQVEVLSNGRYKSALHRVMAKKNGSRLSIATFYNPATDAIISPAPKLLYPNHFSFGDYLKLYATTKFLDKEPRFESLKKRTNSPCGLLV</sequence>
<organism evidence="12 13">
    <name type="scientific">Eucalyptus globulus</name>
    <name type="common">Tasmanian blue gum</name>
    <dbReference type="NCBI Taxonomy" id="34317"/>
    <lineage>
        <taxon>Eukaryota</taxon>
        <taxon>Viridiplantae</taxon>
        <taxon>Streptophyta</taxon>
        <taxon>Embryophyta</taxon>
        <taxon>Tracheophyta</taxon>
        <taxon>Spermatophyta</taxon>
        <taxon>Magnoliopsida</taxon>
        <taxon>eudicotyledons</taxon>
        <taxon>Gunneridae</taxon>
        <taxon>Pentapetalae</taxon>
        <taxon>rosids</taxon>
        <taxon>malvids</taxon>
        <taxon>Myrtales</taxon>
        <taxon>Myrtaceae</taxon>
        <taxon>Myrtoideae</taxon>
        <taxon>Eucalypteae</taxon>
        <taxon>Eucalyptus</taxon>
    </lineage>
</organism>
<dbReference type="GO" id="GO:0031418">
    <property type="term" value="F:L-ascorbic acid binding"/>
    <property type="evidence" value="ECO:0007669"/>
    <property type="project" value="UniProtKB-KW"/>
</dbReference>
<keyword evidence="6 10" id="KW-0408">Iron</keyword>
<evidence type="ECO:0000259" key="11">
    <source>
        <dbReference type="PROSITE" id="PS51471"/>
    </source>
</evidence>
<dbReference type="InterPro" id="IPR044861">
    <property type="entry name" value="IPNS-like_FE2OG_OXY"/>
</dbReference>
<comment type="caution">
    <text evidence="12">The sequence shown here is derived from an EMBL/GenBank/DDBJ whole genome shotgun (WGS) entry which is preliminary data.</text>
</comment>
<evidence type="ECO:0000256" key="10">
    <source>
        <dbReference type="RuleBase" id="RU003682"/>
    </source>
</evidence>
<evidence type="ECO:0000256" key="8">
    <source>
        <dbReference type="ARBA" id="ARBA00039090"/>
    </source>
</evidence>
<dbReference type="Proteomes" id="UP001634007">
    <property type="component" value="Unassembled WGS sequence"/>
</dbReference>
<dbReference type="InterPro" id="IPR026992">
    <property type="entry name" value="DIOX_N"/>
</dbReference>
<comment type="pathway">
    <text evidence="7">Alkene biosynthesis; ethylene biosynthesis via S-adenosyl-L-methionine; ethylene from S-adenosyl-L-methionine: step 2/2.</text>
</comment>
<evidence type="ECO:0000256" key="5">
    <source>
        <dbReference type="ARBA" id="ARBA00023002"/>
    </source>
</evidence>
<dbReference type="InterPro" id="IPR027443">
    <property type="entry name" value="IPNS-like_sf"/>
</dbReference>
<keyword evidence="3 10" id="KW-0479">Metal-binding</keyword>
<dbReference type="GO" id="GO:0009815">
    <property type="term" value="F:1-aminocyclopropane-1-carboxylate oxidase activity"/>
    <property type="evidence" value="ECO:0007669"/>
    <property type="project" value="UniProtKB-EC"/>
</dbReference>
<dbReference type="EMBL" id="JBJKBG010000003">
    <property type="protein sequence ID" value="KAL3744779.1"/>
    <property type="molecule type" value="Genomic_DNA"/>
</dbReference>
<dbReference type="Pfam" id="PF03171">
    <property type="entry name" value="2OG-FeII_Oxy"/>
    <property type="match status" value="1"/>
</dbReference>
<evidence type="ECO:0000256" key="9">
    <source>
        <dbReference type="ARBA" id="ARBA00050579"/>
    </source>
</evidence>
<gene>
    <name evidence="12" type="ORF">ACJRO7_013962</name>
</gene>
<feature type="domain" description="Fe2OG dioxygenase" evidence="11">
    <location>
        <begin position="148"/>
        <end position="251"/>
    </location>
</feature>
<protein>
    <recommendedName>
        <fullName evidence="8">aminocyclopropanecarboxylate oxidase</fullName>
        <ecNumber evidence="8">1.14.17.4</ecNumber>
    </recommendedName>
</protein>
<dbReference type="InterPro" id="IPR050295">
    <property type="entry name" value="Plant_2OG-oxidoreductases"/>
</dbReference>
<dbReference type="PROSITE" id="PS51471">
    <property type="entry name" value="FE2OG_OXY"/>
    <property type="match status" value="1"/>
</dbReference>
<dbReference type="Gene3D" id="2.60.120.330">
    <property type="entry name" value="B-lactam Antibiotic, Isopenicillin N Synthase, Chain"/>
    <property type="match status" value="1"/>
</dbReference>
<dbReference type="AlphaFoldDB" id="A0ABD3L2G1"/>
<evidence type="ECO:0000313" key="12">
    <source>
        <dbReference type="EMBL" id="KAL3744779.1"/>
    </source>
</evidence>
<keyword evidence="13" id="KW-1185">Reference proteome</keyword>
<evidence type="ECO:0000256" key="4">
    <source>
        <dbReference type="ARBA" id="ARBA00022896"/>
    </source>
</evidence>
<keyword evidence="2" id="KW-0266">Ethylene biosynthesis</keyword>
<reference evidence="12 13" key="1">
    <citation type="submission" date="2024-11" db="EMBL/GenBank/DDBJ databases">
        <title>Chromosome-level genome assembly of Eucalyptus globulus Labill. provides insights into its genome evolution.</title>
        <authorList>
            <person name="Li X."/>
        </authorList>
    </citation>
    <scope>NUCLEOTIDE SEQUENCE [LARGE SCALE GENOMIC DNA]</scope>
    <source>
        <strain evidence="12">CL2024</strain>
        <tissue evidence="12">Fresh tender leaves</tissue>
    </source>
</reference>